<evidence type="ECO:0000256" key="4">
    <source>
        <dbReference type="HAMAP-Rule" id="MF_03052"/>
    </source>
</evidence>
<dbReference type="UniPathway" id="UPA00344"/>
<comment type="similarity">
    <text evidence="4">Belongs to the MoaE family. MOCS2B subfamily.</text>
</comment>
<dbReference type="Pfam" id="PF02391">
    <property type="entry name" value="MoaE"/>
    <property type="match status" value="1"/>
</dbReference>
<reference evidence="5" key="1">
    <citation type="submission" date="2013-04" db="EMBL/GenBank/DDBJ databases">
        <authorList>
            <person name="Qu J."/>
            <person name="Murali S.C."/>
            <person name="Bandaranaike D."/>
            <person name="Bellair M."/>
            <person name="Blankenburg K."/>
            <person name="Chao H."/>
            <person name="Dinh H."/>
            <person name="Doddapaneni H."/>
            <person name="Downs B."/>
            <person name="Dugan-Rocha S."/>
            <person name="Elkadiri S."/>
            <person name="Gnanaolivu R.D."/>
            <person name="Hernandez B."/>
            <person name="Javaid M."/>
            <person name="Jayaseelan J.C."/>
            <person name="Lee S."/>
            <person name="Li M."/>
            <person name="Ming W."/>
            <person name="Munidasa M."/>
            <person name="Muniz J."/>
            <person name="Nguyen L."/>
            <person name="Ongeri F."/>
            <person name="Osuji N."/>
            <person name="Pu L.-L."/>
            <person name="Puazo M."/>
            <person name="Qu C."/>
            <person name="Quiroz J."/>
            <person name="Raj R."/>
            <person name="Weissenberger G."/>
            <person name="Xin Y."/>
            <person name="Zou X."/>
            <person name="Han Y."/>
            <person name="Richards S."/>
            <person name="Worley K."/>
            <person name="Muzny D."/>
            <person name="Gibbs R."/>
        </authorList>
    </citation>
    <scope>NUCLEOTIDE SEQUENCE</scope>
    <source>
        <strain evidence="5">Sampled in the wild</strain>
    </source>
</reference>
<feature type="binding site" evidence="4">
    <location>
        <begin position="100"/>
        <end position="101"/>
    </location>
    <ligand>
        <name>substrate</name>
    </ligand>
</feature>
<dbReference type="HAMAP" id="MF_03052">
    <property type="entry name" value="MOC2B"/>
    <property type="match status" value="1"/>
</dbReference>
<organism evidence="5 6">
    <name type="scientific">Ladona fulva</name>
    <name type="common">Scarce chaser dragonfly</name>
    <name type="synonym">Libellula fulva</name>
    <dbReference type="NCBI Taxonomy" id="123851"/>
    <lineage>
        <taxon>Eukaryota</taxon>
        <taxon>Metazoa</taxon>
        <taxon>Ecdysozoa</taxon>
        <taxon>Arthropoda</taxon>
        <taxon>Hexapoda</taxon>
        <taxon>Insecta</taxon>
        <taxon>Pterygota</taxon>
        <taxon>Palaeoptera</taxon>
        <taxon>Odonata</taxon>
        <taxon>Epiprocta</taxon>
        <taxon>Anisoptera</taxon>
        <taxon>Libelluloidea</taxon>
        <taxon>Libellulidae</taxon>
        <taxon>Ladona</taxon>
    </lineage>
</organism>
<evidence type="ECO:0000256" key="3">
    <source>
        <dbReference type="ARBA" id="ARBA00023150"/>
    </source>
</evidence>
<dbReference type="EC" id="2.8.1.12" evidence="4"/>
<evidence type="ECO:0000313" key="5">
    <source>
        <dbReference type="EMBL" id="KAG8228432.1"/>
    </source>
</evidence>
<comment type="subcellular location">
    <subcellularLocation>
        <location evidence="4">Cytoplasm</location>
    </subcellularLocation>
</comment>
<dbReference type="GO" id="GO:0030366">
    <property type="term" value="F:molybdopterin synthase activity"/>
    <property type="evidence" value="ECO:0007669"/>
    <property type="project" value="UniProtKB-UniRule"/>
</dbReference>
<comment type="subunit">
    <text evidence="4">Heterotetramer; composed of 2 small (MOCS2A) and 2 large (MOCS2B) subunits.</text>
</comment>
<dbReference type="GO" id="GO:0006777">
    <property type="term" value="P:Mo-molybdopterin cofactor biosynthetic process"/>
    <property type="evidence" value="ECO:0007669"/>
    <property type="project" value="UniProtKB-UniRule"/>
</dbReference>
<dbReference type="OrthoDB" id="5531344at2759"/>
<evidence type="ECO:0000313" key="6">
    <source>
        <dbReference type="Proteomes" id="UP000792457"/>
    </source>
</evidence>
<proteinExistence type="inferred from homology"/>
<sequence>MDFIKIVDAKLNLEEISELVTKSTCGAVSFFVGTTREYFEDKKVIHLEYEAYEAMALKAIKGICEQIRNKWKVENIAIFHRIGVVPVKEASVIIAVSSVHRTDSLQAVQYAIDSLKAGVPIWKKEVYEIASAEWKENQESSNFYALEEHSYIKTEDKPHPFKIEEQSVPSHLIQIKADADEIKNRIEKFIKRKREGIDQGNVRDFCPVSGTRKKESSCARVDAVLIRRKDSKSHLRVTRVLNKWGPQTMGLDPGSVGDPTSMKTFTDEKNTPEDTNNQVSNIPHHGIEERLSDVENYLEIQSKSIPKDVYARLKQIEDKILYLESISPEYSVLEQTSDRPLQKEFMKSKKIKVYSINDVEKKIKEIEMQLTAKCQ</sequence>
<dbReference type="SUPFAM" id="SSF54690">
    <property type="entry name" value="Molybdopterin synthase subunit MoaE"/>
    <property type="match status" value="1"/>
</dbReference>
<dbReference type="InterPro" id="IPR003448">
    <property type="entry name" value="Mopterin_biosynth_MoaE"/>
</dbReference>
<comment type="miscellaneous">
    <text evidence="4">This protein is produced by a bicistronic gene which also produces the large subunit (MOCS2A).</text>
</comment>
<feature type="binding site" evidence="4">
    <location>
        <position position="116"/>
    </location>
    <ligand>
        <name>substrate</name>
    </ligand>
</feature>
<name>A0A8K0K647_LADFU</name>
<keyword evidence="6" id="KW-1185">Reference proteome</keyword>
<dbReference type="InterPro" id="IPR036563">
    <property type="entry name" value="MoaE_sf"/>
</dbReference>
<dbReference type="InterPro" id="IPR028888">
    <property type="entry name" value="MOCS2B_euk"/>
</dbReference>
<comment type="catalytic activity">
    <reaction evidence="4">
        <text>2 [molybdopterin-synthase sulfur-carrier protein]-C-terminal-Gly-aminoethanethioate + cyclic pyranopterin phosphate + H2O = molybdopterin + 2 [molybdopterin-synthase sulfur-carrier protein]-C-terminal Gly-Gly + 2 H(+)</text>
        <dbReference type="Rhea" id="RHEA:26333"/>
        <dbReference type="Rhea" id="RHEA-COMP:12202"/>
        <dbReference type="Rhea" id="RHEA-COMP:19907"/>
        <dbReference type="ChEBI" id="CHEBI:15377"/>
        <dbReference type="ChEBI" id="CHEBI:15378"/>
        <dbReference type="ChEBI" id="CHEBI:58698"/>
        <dbReference type="ChEBI" id="CHEBI:59648"/>
        <dbReference type="ChEBI" id="CHEBI:90778"/>
        <dbReference type="ChEBI" id="CHEBI:232372"/>
        <dbReference type="EC" id="2.8.1.12"/>
    </reaction>
</comment>
<comment type="function">
    <text evidence="4">Catalytic subunit of the molybdopterin synthase complex, a complex that catalyzes the conversion of precursor Z into molybdopterin. Acts by mediating the incorporation of 2 sulfur atoms from thiocarboxylated MOCS2A into precursor Z to generate a dithiolene group.</text>
</comment>
<dbReference type="FunFam" id="3.90.1170.40:FF:000002">
    <property type="entry name" value="Molybdopterin synthase catalytic subunit"/>
    <property type="match status" value="1"/>
</dbReference>
<gene>
    <name evidence="4" type="primary">Mocs2</name>
    <name evidence="5" type="ORF">J437_LFUL003909</name>
</gene>
<dbReference type="Gene3D" id="3.90.1170.40">
    <property type="entry name" value="Molybdopterin biosynthesis MoaE subunit"/>
    <property type="match status" value="1"/>
</dbReference>
<comment type="pathway">
    <text evidence="4">Cofactor biosynthesis; molybdopterin biosynthesis.</text>
</comment>
<protein>
    <recommendedName>
        <fullName evidence="4">Molybdopterin synthase catalytic subunit</fullName>
        <ecNumber evidence="4">2.8.1.12</ecNumber>
    </recommendedName>
    <alternativeName>
        <fullName evidence="4">Molybdenum cofactor synthesis protein 2 large subunit</fullName>
    </alternativeName>
    <alternativeName>
        <fullName evidence="4">Molybdenum cofactor synthesis protein 2B</fullName>
        <shortName evidence="4">MOCS2B</shortName>
    </alternativeName>
</protein>
<comment type="caution">
    <text evidence="5">The sequence shown here is derived from an EMBL/GenBank/DDBJ whole genome shotgun (WGS) entry which is preliminary data.</text>
</comment>
<keyword evidence="1 4" id="KW-0963">Cytoplasm</keyword>
<evidence type="ECO:0000256" key="2">
    <source>
        <dbReference type="ARBA" id="ARBA00022679"/>
    </source>
</evidence>
<feature type="binding site" evidence="4">
    <location>
        <begin position="123"/>
        <end position="125"/>
    </location>
    <ligand>
        <name>substrate</name>
    </ligand>
</feature>
<accession>A0A8K0K647</accession>
<keyword evidence="3 4" id="KW-0501">Molybdenum cofactor biosynthesis</keyword>
<dbReference type="EMBL" id="KZ308371">
    <property type="protein sequence ID" value="KAG8228432.1"/>
    <property type="molecule type" value="Genomic_DNA"/>
</dbReference>
<evidence type="ECO:0000256" key="1">
    <source>
        <dbReference type="ARBA" id="ARBA00022490"/>
    </source>
</evidence>
<dbReference type="PANTHER" id="PTHR23404">
    <property type="entry name" value="MOLYBDOPTERIN SYNTHASE RELATED"/>
    <property type="match status" value="1"/>
</dbReference>
<reference evidence="5" key="2">
    <citation type="submission" date="2017-10" db="EMBL/GenBank/DDBJ databases">
        <title>Ladona fulva Genome sequencing and assembly.</title>
        <authorList>
            <person name="Murali S."/>
            <person name="Richards S."/>
            <person name="Bandaranaike D."/>
            <person name="Bellair M."/>
            <person name="Blankenburg K."/>
            <person name="Chao H."/>
            <person name="Dinh H."/>
            <person name="Doddapaneni H."/>
            <person name="Dugan-Rocha S."/>
            <person name="Elkadiri S."/>
            <person name="Gnanaolivu R."/>
            <person name="Hernandez B."/>
            <person name="Skinner E."/>
            <person name="Javaid M."/>
            <person name="Lee S."/>
            <person name="Li M."/>
            <person name="Ming W."/>
            <person name="Munidasa M."/>
            <person name="Muniz J."/>
            <person name="Nguyen L."/>
            <person name="Hughes D."/>
            <person name="Osuji N."/>
            <person name="Pu L.-L."/>
            <person name="Puazo M."/>
            <person name="Qu C."/>
            <person name="Quiroz J."/>
            <person name="Raj R."/>
            <person name="Weissenberger G."/>
            <person name="Xin Y."/>
            <person name="Zou X."/>
            <person name="Han Y."/>
            <person name="Worley K."/>
            <person name="Muzny D."/>
            <person name="Gibbs R."/>
        </authorList>
    </citation>
    <scope>NUCLEOTIDE SEQUENCE</scope>
    <source>
        <strain evidence="5">Sampled in the wild</strain>
    </source>
</reference>
<dbReference type="CDD" id="cd00756">
    <property type="entry name" value="MoaE"/>
    <property type="match status" value="1"/>
</dbReference>
<dbReference type="GO" id="GO:1990140">
    <property type="term" value="C:molybdopterin synthase complex"/>
    <property type="evidence" value="ECO:0007669"/>
    <property type="project" value="UniProtKB-UniRule"/>
</dbReference>
<dbReference type="AlphaFoldDB" id="A0A8K0K647"/>
<dbReference type="Proteomes" id="UP000792457">
    <property type="component" value="Unassembled WGS sequence"/>
</dbReference>
<keyword evidence="2 4" id="KW-0808">Transferase</keyword>